<dbReference type="FunCoup" id="A0A165KL07">
    <property type="interactions" value="770"/>
</dbReference>
<keyword evidence="2" id="KW-0175">Coiled coil</keyword>
<feature type="compositionally biased region" description="Polar residues" evidence="3">
    <location>
        <begin position="240"/>
        <end position="249"/>
    </location>
</feature>
<dbReference type="EMBL" id="KV425942">
    <property type="protein sequence ID" value="KZV96515.1"/>
    <property type="molecule type" value="Genomic_DNA"/>
</dbReference>
<feature type="compositionally biased region" description="Polar residues" evidence="3">
    <location>
        <begin position="159"/>
        <end position="168"/>
    </location>
</feature>
<dbReference type="InterPro" id="IPR012677">
    <property type="entry name" value="Nucleotide-bd_a/b_plait_sf"/>
</dbReference>
<dbReference type="SMART" id="SM00360">
    <property type="entry name" value="RRM"/>
    <property type="match status" value="1"/>
</dbReference>
<dbReference type="PANTHER" id="PTHR18806:SF4">
    <property type="entry name" value="RNA-BINDING PROTEIN 25"/>
    <property type="match status" value="1"/>
</dbReference>
<dbReference type="PANTHER" id="PTHR18806">
    <property type="entry name" value="RBM25 PROTEIN"/>
    <property type="match status" value="1"/>
</dbReference>
<gene>
    <name evidence="6" type="ORF">EXIGLDRAFT_739522</name>
</gene>
<dbReference type="STRING" id="1314781.A0A165KL07"/>
<dbReference type="AlphaFoldDB" id="A0A165KL07"/>
<proteinExistence type="predicted"/>
<dbReference type="Proteomes" id="UP000077266">
    <property type="component" value="Unassembled WGS sequence"/>
</dbReference>
<dbReference type="SMART" id="SM00311">
    <property type="entry name" value="PWI"/>
    <property type="match status" value="1"/>
</dbReference>
<evidence type="ECO:0000313" key="7">
    <source>
        <dbReference type="Proteomes" id="UP000077266"/>
    </source>
</evidence>
<evidence type="ECO:0000256" key="2">
    <source>
        <dbReference type="SAM" id="Coils"/>
    </source>
</evidence>
<reference evidence="6 7" key="1">
    <citation type="journal article" date="2016" name="Mol. Biol. Evol.">
        <title>Comparative Genomics of Early-Diverging Mushroom-Forming Fungi Provides Insights into the Origins of Lignocellulose Decay Capabilities.</title>
        <authorList>
            <person name="Nagy L.G."/>
            <person name="Riley R."/>
            <person name="Tritt A."/>
            <person name="Adam C."/>
            <person name="Daum C."/>
            <person name="Floudas D."/>
            <person name="Sun H."/>
            <person name="Yadav J.S."/>
            <person name="Pangilinan J."/>
            <person name="Larsson K.H."/>
            <person name="Matsuura K."/>
            <person name="Barry K."/>
            <person name="Labutti K."/>
            <person name="Kuo R."/>
            <person name="Ohm R.A."/>
            <person name="Bhattacharya S.S."/>
            <person name="Shirouzu T."/>
            <person name="Yoshinaga Y."/>
            <person name="Martin F.M."/>
            <person name="Grigoriev I.V."/>
            <person name="Hibbett D.S."/>
        </authorList>
    </citation>
    <scope>NUCLEOTIDE SEQUENCE [LARGE SCALE GENOMIC DNA]</scope>
    <source>
        <strain evidence="6 7">HHB12029</strain>
    </source>
</reference>
<feature type="domain" description="PWI" evidence="5">
    <location>
        <begin position="505"/>
        <end position="603"/>
    </location>
</feature>
<dbReference type="InterPro" id="IPR000504">
    <property type="entry name" value="RRM_dom"/>
</dbReference>
<dbReference type="CDD" id="cd12446">
    <property type="entry name" value="RRM_RBM25"/>
    <property type="match status" value="1"/>
</dbReference>
<dbReference type="InterPro" id="IPR052768">
    <property type="entry name" value="RBM25"/>
</dbReference>
<dbReference type="GO" id="GO:0003729">
    <property type="term" value="F:mRNA binding"/>
    <property type="evidence" value="ECO:0007669"/>
    <property type="project" value="TreeGrafter"/>
</dbReference>
<name>A0A165KL07_EXIGL</name>
<accession>A0A165KL07</accession>
<feature type="domain" description="RRM" evidence="4">
    <location>
        <begin position="44"/>
        <end position="128"/>
    </location>
</feature>
<organism evidence="6 7">
    <name type="scientific">Exidia glandulosa HHB12029</name>
    <dbReference type="NCBI Taxonomy" id="1314781"/>
    <lineage>
        <taxon>Eukaryota</taxon>
        <taxon>Fungi</taxon>
        <taxon>Dikarya</taxon>
        <taxon>Basidiomycota</taxon>
        <taxon>Agaricomycotina</taxon>
        <taxon>Agaricomycetes</taxon>
        <taxon>Auriculariales</taxon>
        <taxon>Exidiaceae</taxon>
        <taxon>Exidia</taxon>
    </lineage>
</organism>
<evidence type="ECO:0000259" key="5">
    <source>
        <dbReference type="PROSITE" id="PS51025"/>
    </source>
</evidence>
<dbReference type="Pfam" id="PF00076">
    <property type="entry name" value="RRM_1"/>
    <property type="match status" value="1"/>
</dbReference>
<feature type="region of interest" description="Disordered" evidence="3">
    <location>
        <begin position="229"/>
        <end position="315"/>
    </location>
</feature>
<dbReference type="GO" id="GO:0005681">
    <property type="term" value="C:spliceosomal complex"/>
    <property type="evidence" value="ECO:0007669"/>
    <property type="project" value="TreeGrafter"/>
</dbReference>
<dbReference type="Gene3D" id="1.20.1390.10">
    <property type="entry name" value="PWI domain"/>
    <property type="match status" value="1"/>
</dbReference>
<evidence type="ECO:0000256" key="3">
    <source>
        <dbReference type="SAM" id="MobiDB-lite"/>
    </source>
</evidence>
<dbReference type="Pfam" id="PF01480">
    <property type="entry name" value="PWI"/>
    <property type="match status" value="1"/>
</dbReference>
<keyword evidence="1" id="KW-0694">RNA-binding</keyword>
<dbReference type="InterPro" id="IPR034268">
    <property type="entry name" value="RBM25_RRM"/>
</dbReference>
<dbReference type="InParanoid" id="A0A165KL07"/>
<keyword evidence="7" id="KW-1185">Reference proteome</keyword>
<evidence type="ECO:0000256" key="1">
    <source>
        <dbReference type="PROSITE-ProRule" id="PRU00176"/>
    </source>
</evidence>
<evidence type="ECO:0008006" key="8">
    <source>
        <dbReference type="Google" id="ProtNLM"/>
    </source>
</evidence>
<protein>
    <recommendedName>
        <fullName evidence="8">PWI domain-containing protein</fullName>
    </recommendedName>
</protein>
<sequence>MQGLPNRLGLGMRPAPYGQGPSFGAMAQQNQTQQQTAAGNQKMCTVFVGSISGGIGDSFLNQLLAACGPVRSFKRLITPAGKPQGFGFAEFEDPESVSRAIELLNGIELPALEEGAPTKNLLVKADERTKIFLQAYLSSRMKTDTDENKMETARQEISSLVKSIQEQSAAAGGGADPRERYVIPPHLHDLQEADLPENQRGLVISEIAQFRERAAKKEREKQREVLQQAWNMGSRDAPASTPTRQNSGWGSRGGQPSTPTPPTRPHSNSFGSQPFVRETETPKAVEKTDEELERERKNQRAREEHDSFRDRERRWETRERRRIADIERQLARERAMRDAEERDKQEIRERLHVWDDDESDELFYTDRSRWRAQRARVLANEREADEKSRAIEATQAEELRKASEAFLAQQMEEMQALAEEQRKAGMLLDDTAPIKLSVAPSKAAHAEPAAPTTLTQSFAEEDENELASKKRKTLPVKLDFSALDSTEKMRERLEKMRESIPREREPLFKARVRWDGVNDNVIDKKIEPLTRQKMEKYLGEVDEELLMFVIEHLKDQKGPQKLLEGLEPVLMEEAEEFVIALWRQVIFESMAYGEGMHTGDLLAD</sequence>
<dbReference type="PROSITE" id="PS51025">
    <property type="entry name" value="PWI"/>
    <property type="match status" value="1"/>
</dbReference>
<feature type="coiled-coil region" evidence="2">
    <location>
        <begin position="323"/>
        <end position="350"/>
    </location>
</feature>
<dbReference type="OrthoDB" id="6275295at2759"/>
<evidence type="ECO:0000259" key="4">
    <source>
        <dbReference type="PROSITE" id="PS50102"/>
    </source>
</evidence>
<feature type="region of interest" description="Disordered" evidence="3">
    <location>
        <begin position="159"/>
        <end position="181"/>
    </location>
</feature>
<dbReference type="InterPro" id="IPR035979">
    <property type="entry name" value="RBD_domain_sf"/>
</dbReference>
<dbReference type="PROSITE" id="PS50102">
    <property type="entry name" value="RRM"/>
    <property type="match status" value="1"/>
</dbReference>
<dbReference type="SUPFAM" id="SSF54928">
    <property type="entry name" value="RNA-binding domain, RBD"/>
    <property type="match status" value="1"/>
</dbReference>
<dbReference type="Gene3D" id="3.30.70.330">
    <property type="match status" value="1"/>
</dbReference>
<evidence type="ECO:0000313" key="6">
    <source>
        <dbReference type="EMBL" id="KZV96515.1"/>
    </source>
</evidence>
<dbReference type="InterPro" id="IPR002483">
    <property type="entry name" value="PWI_dom"/>
</dbReference>
<feature type="compositionally biased region" description="Basic and acidic residues" evidence="3">
    <location>
        <begin position="277"/>
        <end position="315"/>
    </location>
</feature>